<accession>A0A316V834</accession>
<keyword evidence="3" id="KW-0902">Two-component regulatory system</keyword>
<evidence type="ECO:0000313" key="12">
    <source>
        <dbReference type="EMBL" id="PWN31615.1"/>
    </source>
</evidence>
<reference evidence="12 13" key="1">
    <citation type="journal article" date="2018" name="Mol. Biol. Evol.">
        <title>Broad Genomic Sampling Reveals a Smut Pathogenic Ancestry of the Fungal Clade Ustilaginomycotina.</title>
        <authorList>
            <person name="Kijpornyongpan T."/>
            <person name="Mondo S.J."/>
            <person name="Barry K."/>
            <person name="Sandor L."/>
            <person name="Lee J."/>
            <person name="Lipzen A."/>
            <person name="Pangilinan J."/>
            <person name="LaButti K."/>
            <person name="Hainaut M."/>
            <person name="Henrissat B."/>
            <person name="Grigoriev I.V."/>
            <person name="Spatafora J.W."/>
            <person name="Aime M.C."/>
        </authorList>
    </citation>
    <scope>NUCLEOTIDE SEQUENCE [LARGE SCALE GENOMIC DNA]</scope>
    <source>
        <strain evidence="12 13">MCA 3882</strain>
    </source>
</reference>
<dbReference type="EMBL" id="KZ819607">
    <property type="protein sequence ID" value="PWN31615.1"/>
    <property type="molecule type" value="Genomic_DNA"/>
</dbReference>
<evidence type="ECO:0000313" key="13">
    <source>
        <dbReference type="Proteomes" id="UP000245771"/>
    </source>
</evidence>
<protein>
    <recommendedName>
        <fullName evidence="11">Response regulatory domain-containing protein</fullName>
    </recommendedName>
</protein>
<sequence length="667" mass="72174">MQQKGASEFVKKLFRMLDDTSYSTIVSWSPNGDSFIVRDMNDFTKYVLPRHFRHSNFASFVRQLNKYDFHKVKKEGGEGQPVALGVDQQWEFRHPAFLKGREDLLDNVKRKAPPAKKGRKDEDESPRDGSPSMPGVADAAEKGAQDYAQLKDQVATLTASQDQMTSHINSLTKQYQAVIGEMLTFQKNMVQQDQLMQNLIQYLMNLEADRKIDASTNGGAFVSTSDAEKLVSSFSDVAKESFSQMNAGLRVFTVGTLQPRSESADANPEALQSALSRDPPSGKAGDNDRPFGISVPNLEQLPSRMPRVDGRTTSANPTPRPGEDGNEPSTPSEGGSNMLRIRRSTYVPGWAVPPKVLVVDDDDVCRKLGSKFLQVFGCAIDVAVDGVTAVNKMNLEKYDLVLMDIVMPNLDGVSATSLIREFDARTPIISMTSNSGPQELLSYMSSGMNDVLPKPFTKEGLLNMLEKHLIHLKTVQKMDEIPKALGLPPISGDVMQNVLAATAASAQSMASSTAIMSPGDGANPMAAMMGNGPEALRASQDLGSSFHNPNSIHGTGVDEDGEPLVNPLAGMGFSDEEYISMLQNLIAAGAVSDTNKGEMADSVANVMGVSRGEGSSAANVPRSKEGTPINAPRGSMLPPSQGIIRKRSVDSSVEASEMKRSRFTEMP</sequence>
<dbReference type="STRING" id="1280837.A0A316V834"/>
<feature type="region of interest" description="Disordered" evidence="10">
    <location>
        <begin position="107"/>
        <end position="138"/>
    </location>
</feature>
<evidence type="ECO:0000256" key="6">
    <source>
        <dbReference type="ARBA" id="ARBA00023163"/>
    </source>
</evidence>
<comment type="subunit">
    <text evidence="8">Homotrimer. Homotrimerization increases the affinity of HSF1 to DNA. Interacts with transcriptional coregulator SSA1 on chromatin.</text>
</comment>
<evidence type="ECO:0000256" key="9">
    <source>
        <dbReference type="PROSITE-ProRule" id="PRU00169"/>
    </source>
</evidence>
<dbReference type="SUPFAM" id="SSF46785">
    <property type="entry name" value="Winged helix' DNA-binding domain"/>
    <property type="match status" value="1"/>
</dbReference>
<dbReference type="InterPro" id="IPR001789">
    <property type="entry name" value="Sig_transdc_resp-reg_receiver"/>
</dbReference>
<dbReference type="SMART" id="SM00448">
    <property type="entry name" value="REC"/>
    <property type="match status" value="1"/>
</dbReference>
<evidence type="ECO:0000259" key="11">
    <source>
        <dbReference type="PROSITE" id="PS50110"/>
    </source>
</evidence>
<dbReference type="AlphaFoldDB" id="A0A316V834"/>
<evidence type="ECO:0000256" key="5">
    <source>
        <dbReference type="ARBA" id="ARBA00023125"/>
    </source>
</evidence>
<proteinExistence type="predicted"/>
<keyword evidence="5" id="KW-0238">DNA-binding</keyword>
<dbReference type="PANTHER" id="PTHR45339">
    <property type="entry name" value="HYBRID SIGNAL TRANSDUCTION HISTIDINE KINASE J"/>
    <property type="match status" value="1"/>
</dbReference>
<keyword evidence="4" id="KW-0805">Transcription regulation</keyword>
<dbReference type="Pfam" id="PF00072">
    <property type="entry name" value="Response_reg"/>
    <property type="match status" value="1"/>
</dbReference>
<keyword evidence="2 9" id="KW-0597">Phosphoprotein</keyword>
<dbReference type="PROSITE" id="PS50110">
    <property type="entry name" value="RESPONSE_REGULATORY"/>
    <property type="match status" value="1"/>
</dbReference>
<dbReference type="Pfam" id="PF00447">
    <property type="entry name" value="HSF_DNA-bind"/>
    <property type="match status" value="1"/>
</dbReference>
<evidence type="ECO:0000256" key="2">
    <source>
        <dbReference type="ARBA" id="ARBA00022553"/>
    </source>
</evidence>
<dbReference type="InterPro" id="IPR036390">
    <property type="entry name" value="WH_DNA-bd_sf"/>
</dbReference>
<dbReference type="SMART" id="SM00415">
    <property type="entry name" value="HSF"/>
    <property type="match status" value="1"/>
</dbReference>
<dbReference type="GO" id="GO:0003700">
    <property type="term" value="F:DNA-binding transcription factor activity"/>
    <property type="evidence" value="ECO:0007669"/>
    <property type="project" value="InterPro"/>
</dbReference>
<dbReference type="GO" id="GO:0000160">
    <property type="term" value="P:phosphorelay signal transduction system"/>
    <property type="evidence" value="ECO:0007669"/>
    <property type="project" value="UniProtKB-KW"/>
</dbReference>
<dbReference type="SUPFAM" id="SSF52172">
    <property type="entry name" value="CheY-like"/>
    <property type="match status" value="1"/>
</dbReference>
<dbReference type="PRINTS" id="PR00056">
    <property type="entry name" value="HSFDOMAIN"/>
</dbReference>
<dbReference type="InterPro" id="IPR011006">
    <property type="entry name" value="CheY-like_superfamily"/>
</dbReference>
<keyword evidence="13" id="KW-1185">Reference proteome</keyword>
<dbReference type="CDD" id="cd17546">
    <property type="entry name" value="REC_hyHK_CKI1_RcsC-like"/>
    <property type="match status" value="1"/>
</dbReference>
<dbReference type="GO" id="GO:0043565">
    <property type="term" value="F:sequence-specific DNA binding"/>
    <property type="evidence" value="ECO:0007669"/>
    <property type="project" value="InterPro"/>
</dbReference>
<evidence type="ECO:0000256" key="1">
    <source>
        <dbReference type="ARBA" id="ARBA00004123"/>
    </source>
</evidence>
<dbReference type="OrthoDB" id="60033at2759"/>
<dbReference type="Proteomes" id="UP000245771">
    <property type="component" value="Unassembled WGS sequence"/>
</dbReference>
<evidence type="ECO:0000256" key="10">
    <source>
        <dbReference type="SAM" id="MobiDB-lite"/>
    </source>
</evidence>
<organism evidence="12 13">
    <name type="scientific">Meira miltonrushii</name>
    <dbReference type="NCBI Taxonomy" id="1280837"/>
    <lineage>
        <taxon>Eukaryota</taxon>
        <taxon>Fungi</taxon>
        <taxon>Dikarya</taxon>
        <taxon>Basidiomycota</taxon>
        <taxon>Ustilaginomycotina</taxon>
        <taxon>Exobasidiomycetes</taxon>
        <taxon>Exobasidiales</taxon>
        <taxon>Brachybasidiaceae</taxon>
        <taxon>Meira</taxon>
    </lineage>
</organism>
<dbReference type="FunFam" id="1.10.10.10:FF:000027">
    <property type="entry name" value="Heat shock transcription factor 1"/>
    <property type="match status" value="1"/>
</dbReference>
<evidence type="ECO:0000256" key="7">
    <source>
        <dbReference type="ARBA" id="ARBA00023242"/>
    </source>
</evidence>
<dbReference type="InParanoid" id="A0A316V834"/>
<keyword evidence="7" id="KW-0539">Nucleus</keyword>
<gene>
    <name evidence="12" type="ORF">FA14DRAFT_150967</name>
</gene>
<dbReference type="FunCoup" id="A0A316V834">
    <property type="interactions" value="178"/>
</dbReference>
<feature type="domain" description="Response regulatory" evidence="11">
    <location>
        <begin position="355"/>
        <end position="469"/>
    </location>
</feature>
<name>A0A316V834_9BASI</name>
<dbReference type="InterPro" id="IPR000232">
    <property type="entry name" value="HSF_DNA-bd"/>
</dbReference>
<dbReference type="InterPro" id="IPR036388">
    <property type="entry name" value="WH-like_DNA-bd_sf"/>
</dbReference>
<feature type="region of interest" description="Disordered" evidence="10">
    <location>
        <begin position="260"/>
        <end position="337"/>
    </location>
</feature>
<dbReference type="Gene3D" id="3.40.50.2300">
    <property type="match status" value="1"/>
</dbReference>
<dbReference type="GO" id="GO:0005634">
    <property type="term" value="C:nucleus"/>
    <property type="evidence" value="ECO:0007669"/>
    <property type="project" value="UniProtKB-SubCell"/>
</dbReference>
<keyword evidence="6" id="KW-0804">Transcription</keyword>
<feature type="modified residue" description="4-aspartylphosphate" evidence="9">
    <location>
        <position position="404"/>
    </location>
</feature>
<dbReference type="PANTHER" id="PTHR45339:SF1">
    <property type="entry name" value="HYBRID SIGNAL TRANSDUCTION HISTIDINE KINASE J"/>
    <property type="match status" value="1"/>
</dbReference>
<comment type="subcellular location">
    <subcellularLocation>
        <location evidence="1">Nucleus</location>
    </subcellularLocation>
</comment>
<dbReference type="FunFam" id="3.40.50.2300:FF:000212">
    <property type="entry name" value="Stress response regulator/HFS transcription factor"/>
    <property type="match status" value="1"/>
</dbReference>
<evidence type="ECO:0000256" key="8">
    <source>
        <dbReference type="ARBA" id="ARBA00062171"/>
    </source>
</evidence>
<feature type="compositionally biased region" description="Basic and acidic residues" evidence="10">
    <location>
        <begin position="656"/>
        <end position="667"/>
    </location>
</feature>
<dbReference type="GeneID" id="37019237"/>
<feature type="region of interest" description="Disordered" evidence="10">
    <location>
        <begin position="611"/>
        <end position="667"/>
    </location>
</feature>
<evidence type="ECO:0000256" key="3">
    <source>
        <dbReference type="ARBA" id="ARBA00023012"/>
    </source>
</evidence>
<dbReference type="RefSeq" id="XP_025351917.1">
    <property type="nucleotide sequence ID" value="XM_025497456.1"/>
</dbReference>
<dbReference type="Gene3D" id="1.10.10.10">
    <property type="entry name" value="Winged helix-like DNA-binding domain superfamily/Winged helix DNA-binding domain"/>
    <property type="match status" value="1"/>
</dbReference>
<evidence type="ECO:0000256" key="4">
    <source>
        <dbReference type="ARBA" id="ARBA00023015"/>
    </source>
</evidence>